<dbReference type="Proteomes" id="UP001623661">
    <property type="component" value="Unassembled WGS sequence"/>
</dbReference>
<dbReference type="EMBL" id="JBJHZY010000002">
    <property type="protein sequence ID" value="MFL0268440.1"/>
    <property type="molecule type" value="Genomic_DNA"/>
</dbReference>
<dbReference type="InterPro" id="IPR004304">
    <property type="entry name" value="FmdA_AmdA"/>
</dbReference>
<dbReference type="Gene3D" id="2.40.10.120">
    <property type="match status" value="1"/>
</dbReference>
<organism evidence="1 2">
    <name type="scientific">Candidatus Clostridium radicumherbarum</name>
    <dbReference type="NCBI Taxonomy" id="3381662"/>
    <lineage>
        <taxon>Bacteria</taxon>
        <taxon>Bacillati</taxon>
        <taxon>Bacillota</taxon>
        <taxon>Clostridia</taxon>
        <taxon>Eubacteriales</taxon>
        <taxon>Clostridiaceae</taxon>
        <taxon>Clostridium</taxon>
    </lineage>
</organism>
<reference evidence="1 2" key="1">
    <citation type="submission" date="2024-11" db="EMBL/GenBank/DDBJ databases">
        <authorList>
            <person name="Heng Y.C."/>
            <person name="Lim A.C.H."/>
            <person name="Lee J.K.Y."/>
            <person name="Kittelmann S."/>
        </authorList>
    </citation>
    <scope>NUCLEOTIDE SEQUENCE [LARGE SCALE GENOMIC DNA]</scope>
    <source>
        <strain evidence="1 2">WILCCON 0202</strain>
    </source>
</reference>
<comment type="caution">
    <text evidence="1">The sequence shown here is derived from an EMBL/GenBank/DDBJ whole genome shotgun (WGS) entry which is preliminary data.</text>
</comment>
<dbReference type="Gene3D" id="3.10.28.20">
    <property type="entry name" value="Acetamidase/Formamidase-like domains"/>
    <property type="match status" value="1"/>
</dbReference>
<keyword evidence="2" id="KW-1185">Reference proteome</keyword>
<gene>
    <name evidence="1" type="ORF">ACJDUH_10005</name>
</gene>
<dbReference type="PANTHER" id="PTHR31891">
    <property type="entry name" value="FORMAMIDASE C869.04-RELATED"/>
    <property type="match status" value="1"/>
</dbReference>
<dbReference type="Gene3D" id="2.60.120.580">
    <property type="entry name" value="Acetamidase/Formamidase-like domains"/>
    <property type="match status" value="1"/>
</dbReference>
<dbReference type="PANTHER" id="PTHR31891:SF1">
    <property type="entry name" value="FORMAMIDASE C869.04-RELATED"/>
    <property type="match status" value="1"/>
</dbReference>
<evidence type="ECO:0000313" key="1">
    <source>
        <dbReference type="EMBL" id="MFL0268440.1"/>
    </source>
</evidence>
<proteinExistence type="predicted"/>
<dbReference type="Pfam" id="PF03069">
    <property type="entry name" value="FmdA_AmdA"/>
    <property type="match status" value="2"/>
</dbReference>
<evidence type="ECO:0000313" key="2">
    <source>
        <dbReference type="Proteomes" id="UP001623661"/>
    </source>
</evidence>
<sequence length="299" mass="31993">MFYKLSKDHHTFTLSKDNAPYLRVNSGDTIEIVTLDCFSGQLKTSSDTLEEMDWTRMNPATGPIFINNAKPGDTLKVTINSIDVSGQGVMSAGKSLGPLGDYLDEITTKIIPISDNTALFDEVLHFPVNPMIGVIGVAPAGDSINTGTPGAFGGNMDNAMITAGAFLYLPVFVEGALFSLGDLHAAMGDGEIGETGIEIGGTVSVKLEIIKDLNLNNPVVINDEFFTTIASAVTLDEAVNTSAIDMLILLSERLNLNKNTIAMLMSAVGSSEVCQVVDPLKTARFVMPIKMLNKYAFKF</sequence>
<dbReference type="SUPFAM" id="SSF141130">
    <property type="entry name" value="Acetamidase/Formamidase-like"/>
    <property type="match status" value="1"/>
</dbReference>
<name>A0ABW8TRS7_9CLOT</name>
<accession>A0ABW8TRS7</accession>
<dbReference type="RefSeq" id="WP_406765072.1">
    <property type="nucleotide sequence ID" value="NZ_JBJHZY010000002.1"/>
</dbReference>
<protein>
    <submittedName>
        <fullName evidence="1">Acetamidase/formamidase family protein</fullName>
    </submittedName>
</protein>